<dbReference type="InterPro" id="IPR053832">
    <property type="entry name" value="DUF6924"/>
</dbReference>
<sequence>MDCRGEIGALPEIEPHHAYTVVVIRTDHTNDAAWTDVMAELAKPWGPADDRPAIVLLVDDPAWADAEPDDIVAAARHDAHTFVLFVADPHTMGCDDHALLALDPRYDEEDPDPIDIASPRAFRILPAATHNVQANLADANLFFAEFARVAHADPDGVLRC</sequence>
<name>A0A1T3P3G5_9ACTN</name>
<comment type="caution">
    <text evidence="2">The sequence shown here is derived from an EMBL/GenBank/DDBJ whole genome shotgun (WGS) entry which is preliminary data.</text>
</comment>
<accession>A0A1T3P3G5</accession>
<organism evidence="2 3">
    <name type="scientific">Embleya scabrispora</name>
    <dbReference type="NCBI Taxonomy" id="159449"/>
    <lineage>
        <taxon>Bacteria</taxon>
        <taxon>Bacillati</taxon>
        <taxon>Actinomycetota</taxon>
        <taxon>Actinomycetes</taxon>
        <taxon>Kitasatosporales</taxon>
        <taxon>Streptomycetaceae</taxon>
        <taxon>Embleya</taxon>
    </lineage>
</organism>
<dbReference type="Proteomes" id="UP000190037">
    <property type="component" value="Unassembled WGS sequence"/>
</dbReference>
<keyword evidence="3" id="KW-1185">Reference proteome</keyword>
<protein>
    <recommendedName>
        <fullName evidence="1">DUF6924 domain-containing protein</fullName>
    </recommendedName>
</protein>
<evidence type="ECO:0000313" key="2">
    <source>
        <dbReference type="EMBL" id="OPC83450.1"/>
    </source>
</evidence>
<dbReference type="EMBL" id="MWQN01000001">
    <property type="protein sequence ID" value="OPC83450.1"/>
    <property type="molecule type" value="Genomic_DNA"/>
</dbReference>
<reference evidence="2 3" key="1">
    <citation type="submission" date="2017-03" db="EMBL/GenBank/DDBJ databases">
        <title>Draft genome sequence of Streptomyces scabrisporus NF3, endophyte isolated from Amphipterygium adstringens.</title>
        <authorList>
            <person name="Vazquez M."/>
            <person name="Ceapa C.D."/>
            <person name="Rodriguez Luna D."/>
            <person name="Sanchez Esquivel S."/>
        </authorList>
    </citation>
    <scope>NUCLEOTIDE SEQUENCE [LARGE SCALE GENOMIC DNA]</scope>
    <source>
        <strain evidence="2 3">NF3</strain>
    </source>
</reference>
<feature type="domain" description="DUF6924" evidence="1">
    <location>
        <begin position="21"/>
        <end position="159"/>
    </location>
</feature>
<dbReference type="Pfam" id="PF21962">
    <property type="entry name" value="DUF6924"/>
    <property type="match status" value="1"/>
</dbReference>
<gene>
    <name evidence="2" type="ORF">B4N89_23135</name>
</gene>
<evidence type="ECO:0000259" key="1">
    <source>
        <dbReference type="Pfam" id="PF21962"/>
    </source>
</evidence>
<evidence type="ECO:0000313" key="3">
    <source>
        <dbReference type="Proteomes" id="UP000190037"/>
    </source>
</evidence>
<dbReference type="AlphaFoldDB" id="A0A1T3P3G5"/>
<proteinExistence type="predicted"/>